<feature type="transmembrane region" description="Helical" evidence="6">
    <location>
        <begin position="47"/>
        <end position="68"/>
    </location>
</feature>
<dbReference type="PANTHER" id="PTHR10778">
    <property type="entry name" value="SOLUTE CARRIER FAMILY 35 MEMBER B"/>
    <property type="match status" value="1"/>
</dbReference>
<evidence type="ECO:0000256" key="3">
    <source>
        <dbReference type="ARBA" id="ARBA00022692"/>
    </source>
</evidence>
<comment type="subcellular location">
    <subcellularLocation>
        <location evidence="1">Membrane</location>
        <topology evidence="1">Multi-pass membrane protein</topology>
    </subcellularLocation>
</comment>
<dbReference type="GO" id="GO:0005460">
    <property type="term" value="F:UDP-glucose transmembrane transporter activity"/>
    <property type="evidence" value="ECO:0007669"/>
    <property type="project" value="TreeGrafter"/>
</dbReference>
<evidence type="ECO:0000256" key="1">
    <source>
        <dbReference type="ARBA" id="ARBA00004141"/>
    </source>
</evidence>
<dbReference type="InterPro" id="IPR013657">
    <property type="entry name" value="SCL35B1-4/HUT1"/>
</dbReference>
<keyword evidence="5 6" id="KW-0472">Membrane</keyword>
<dbReference type="SUPFAM" id="SSF103481">
    <property type="entry name" value="Multidrug resistance efflux transporter EmrE"/>
    <property type="match status" value="1"/>
</dbReference>
<keyword evidence="8" id="KW-1185">Reference proteome</keyword>
<dbReference type="OrthoDB" id="1601at2759"/>
<gene>
    <name evidence="7" type="ORF">FisN_19Hh170</name>
</gene>
<reference evidence="7 8" key="1">
    <citation type="journal article" date="2015" name="Plant Cell">
        <title>Oil accumulation by the oleaginous diatom Fistulifera solaris as revealed by the genome and transcriptome.</title>
        <authorList>
            <person name="Tanaka T."/>
            <person name="Maeda Y."/>
            <person name="Veluchamy A."/>
            <person name="Tanaka M."/>
            <person name="Abida H."/>
            <person name="Marechal E."/>
            <person name="Bowler C."/>
            <person name="Muto M."/>
            <person name="Sunaga Y."/>
            <person name="Tanaka M."/>
            <person name="Yoshino T."/>
            <person name="Taniguchi T."/>
            <person name="Fukuda Y."/>
            <person name="Nemoto M."/>
            <person name="Matsumoto M."/>
            <person name="Wong P.S."/>
            <person name="Aburatani S."/>
            <person name="Fujibuchi W."/>
        </authorList>
    </citation>
    <scope>NUCLEOTIDE SEQUENCE [LARGE SCALE GENOMIC DNA]</scope>
    <source>
        <strain evidence="7 8">JPCC DA0580</strain>
    </source>
</reference>
<keyword evidence="2" id="KW-0813">Transport</keyword>
<keyword evidence="4 6" id="KW-1133">Transmembrane helix</keyword>
<feature type="transmembrane region" description="Helical" evidence="6">
    <location>
        <begin position="250"/>
        <end position="271"/>
    </location>
</feature>
<dbReference type="GO" id="GO:0005459">
    <property type="term" value="F:UDP-galactose transmembrane transporter activity"/>
    <property type="evidence" value="ECO:0007669"/>
    <property type="project" value="TreeGrafter"/>
</dbReference>
<proteinExistence type="predicted"/>
<dbReference type="AlphaFoldDB" id="A0A1Z5K0R2"/>
<feature type="transmembrane region" description="Helical" evidence="6">
    <location>
        <begin position="302"/>
        <end position="321"/>
    </location>
</feature>
<dbReference type="EMBL" id="BDSP01000137">
    <property type="protein sequence ID" value="GAX19591.1"/>
    <property type="molecule type" value="Genomic_DNA"/>
</dbReference>
<evidence type="ECO:0000256" key="5">
    <source>
        <dbReference type="ARBA" id="ARBA00023136"/>
    </source>
</evidence>
<feature type="transmembrane region" description="Helical" evidence="6">
    <location>
        <begin position="16"/>
        <end position="35"/>
    </location>
</feature>
<comment type="caution">
    <text evidence="7">The sequence shown here is derived from an EMBL/GenBank/DDBJ whole genome shotgun (WGS) entry which is preliminary data.</text>
</comment>
<sequence length="333" mass="37203">MDASDTTKQSDATPGLWRLAFCATGICACYLYYGLLFENLFQPGEHALGATFVLMTQSITNSMVAFGWKKFKDSSSVASPATKDALPHRFLFAATACYVTAMACSNEAVRYVSYPVAVLAKSCKLIPTMVVGQFVEGRLYSQTEWMAALSISAGIVLFHMTRMEVAIHHDDQPKPTATYGMLLLFVSLTMDGLLASCQNFLKKKRPNLRPPDAIETMLWMNLYAIVYLVPLTVMSGQLDMEALLSMWYKIAALNMTVAAGQVFIFLTITWYSPVMTTTITTTRKFFTILLSVWTYGHHFSTWQWLAVSLVFTGLYLSILMIQKPHGVVDKKKD</sequence>
<dbReference type="GO" id="GO:0000139">
    <property type="term" value="C:Golgi membrane"/>
    <property type="evidence" value="ECO:0007669"/>
    <property type="project" value="TreeGrafter"/>
</dbReference>
<accession>A0A1Z5K0R2</accession>
<dbReference type="InterPro" id="IPR037185">
    <property type="entry name" value="EmrE-like"/>
</dbReference>
<keyword evidence="3 6" id="KW-0812">Transmembrane</keyword>
<evidence type="ECO:0000313" key="7">
    <source>
        <dbReference type="EMBL" id="GAX19591.1"/>
    </source>
</evidence>
<dbReference type="Proteomes" id="UP000198406">
    <property type="component" value="Unassembled WGS sequence"/>
</dbReference>
<evidence type="ECO:0000313" key="8">
    <source>
        <dbReference type="Proteomes" id="UP000198406"/>
    </source>
</evidence>
<dbReference type="GO" id="GO:0005789">
    <property type="term" value="C:endoplasmic reticulum membrane"/>
    <property type="evidence" value="ECO:0007669"/>
    <property type="project" value="TreeGrafter"/>
</dbReference>
<evidence type="ECO:0000256" key="4">
    <source>
        <dbReference type="ARBA" id="ARBA00022989"/>
    </source>
</evidence>
<dbReference type="PANTHER" id="PTHR10778:SF18">
    <property type="entry name" value="SUGAR PHOSPHATE TRANSPORTER DOMAIN-CONTAINING PROTEIN"/>
    <property type="match status" value="1"/>
</dbReference>
<name>A0A1Z5K0R2_FISSO</name>
<organism evidence="7 8">
    <name type="scientific">Fistulifera solaris</name>
    <name type="common">Oleaginous diatom</name>
    <dbReference type="NCBI Taxonomy" id="1519565"/>
    <lineage>
        <taxon>Eukaryota</taxon>
        <taxon>Sar</taxon>
        <taxon>Stramenopiles</taxon>
        <taxon>Ochrophyta</taxon>
        <taxon>Bacillariophyta</taxon>
        <taxon>Bacillariophyceae</taxon>
        <taxon>Bacillariophycidae</taxon>
        <taxon>Naviculales</taxon>
        <taxon>Naviculaceae</taxon>
        <taxon>Fistulifera</taxon>
    </lineage>
</organism>
<feature type="transmembrane region" description="Helical" evidence="6">
    <location>
        <begin position="177"/>
        <end position="197"/>
    </location>
</feature>
<protein>
    <submittedName>
        <fullName evidence="7">Solute carrier family 35 (UDP-galactose transporter), member B1</fullName>
    </submittedName>
</protein>
<evidence type="ECO:0000256" key="6">
    <source>
        <dbReference type="SAM" id="Phobius"/>
    </source>
</evidence>
<dbReference type="Pfam" id="PF08449">
    <property type="entry name" value="UAA"/>
    <property type="match status" value="1"/>
</dbReference>
<feature type="transmembrane region" description="Helical" evidence="6">
    <location>
        <begin position="145"/>
        <end position="165"/>
    </location>
</feature>
<dbReference type="InParanoid" id="A0A1Z5K0R2"/>
<evidence type="ECO:0000256" key="2">
    <source>
        <dbReference type="ARBA" id="ARBA00022448"/>
    </source>
</evidence>
<feature type="transmembrane region" description="Helical" evidence="6">
    <location>
        <begin position="218"/>
        <end position="238"/>
    </location>
</feature>